<protein>
    <recommendedName>
        <fullName evidence="1">Right handed beta helix domain-containing protein</fullName>
    </recommendedName>
</protein>
<comment type="caution">
    <text evidence="2">The sequence shown here is derived from an EMBL/GenBank/DDBJ whole genome shotgun (WGS) entry which is preliminary data.</text>
</comment>
<sequence length="797" mass="81833">MERRKFIIGAGALGAGISTAIGTGAFTSVEAERSFSVATAGDAEAYLRMTAADSPNAQYVDEQSDTLSVTLDSLNENAVTTVDDLFLLQNEGTQAISVYLTDSSDAVTFEADGSSVEGVDGAVRLGVGESVTVDVEVDTTDASGSLLDSVTVMAKSQVFAAGDDGVVTVGPSGSGVDHNTIQAGVDAAAQQAASAVLVETGTYEEQVTVDYDGLTVRAAQNGSPVVSSPDSATQTVEIAGDDITIEGLSIENEVGDHGIFLADDVSGVSIVENTIQNVGTGDGASGNQQGLAGDGGQEGISIVGNEFTSISSSIGENGYTAKAIWLSANPNSNVNPIQDVTIRGNSITDVTSEVAAYGIQLQSDISNVEIDGNIIEGVAGDPDNEVNDRSDWKNSDWAAAVNLSKGSQAAGPRDISIVDNYLDAISATADDPYPGTSVVVEGEAEARSIDVNRNDIEALGGIVNKTSYGVVDATNNWWGAPTGPSGFKENETATSVDSAGSATANGDGVRVLDWNNDGTAEVNFDNFATEPFYSETHTVAADSSADFQSVQAAVDAAQPTDTIELAPQEFNGSIDVPVDDLSIKGAGEGETIIDTSADRDYGVSVSGTNFTLSNLTVIGPDGPESSGYGVKISDSPTRALSNVTVENVTVEGSARSELDLNYVSDVTIDNVTLNGNGTGGVGLALTECTNVSISNIATSGNTWGGVGLYSYGEGDSNYQRDTDGVTFSGDNSYAESLPVYQDPATAVTNVTIGSTLSHKLSTDDDAFVGYFASEADAQAFVESAEDLTPSNSTIEEL</sequence>
<dbReference type="InterPro" id="IPR039448">
    <property type="entry name" value="Beta_helix"/>
</dbReference>
<dbReference type="InterPro" id="IPR012334">
    <property type="entry name" value="Pectin_lyas_fold"/>
</dbReference>
<name>A0A5N5UMD9_9EURY</name>
<organism evidence="2 3">
    <name type="scientific">Halosegnis rubeus</name>
    <dbReference type="NCBI Taxonomy" id="2212850"/>
    <lineage>
        <taxon>Archaea</taxon>
        <taxon>Methanobacteriati</taxon>
        <taxon>Methanobacteriota</taxon>
        <taxon>Stenosarchaea group</taxon>
        <taxon>Halobacteria</taxon>
        <taxon>Halobacteriales</taxon>
        <taxon>Natronomonadaceae</taxon>
        <taxon>Halosegnis</taxon>
    </lineage>
</organism>
<evidence type="ECO:0000313" key="3">
    <source>
        <dbReference type="Proteomes" id="UP000326207"/>
    </source>
</evidence>
<dbReference type="InterPro" id="IPR006626">
    <property type="entry name" value="PbH1"/>
</dbReference>
<dbReference type="Proteomes" id="UP000326207">
    <property type="component" value="Unassembled WGS sequence"/>
</dbReference>
<dbReference type="InterPro" id="IPR011050">
    <property type="entry name" value="Pectin_lyase_fold/virulence"/>
</dbReference>
<feature type="domain" description="Right handed beta helix" evidence="1">
    <location>
        <begin position="602"/>
        <end position="710"/>
    </location>
</feature>
<dbReference type="EMBL" id="QMDY01000002">
    <property type="protein sequence ID" value="KAB7519474.1"/>
    <property type="molecule type" value="Genomic_DNA"/>
</dbReference>
<accession>A0A5N5UMD9</accession>
<dbReference type="Pfam" id="PF13229">
    <property type="entry name" value="Beta_helix"/>
    <property type="match status" value="1"/>
</dbReference>
<gene>
    <name evidence="2" type="ORF">DP108_05085</name>
</gene>
<dbReference type="RefSeq" id="WP_152156107.1">
    <property type="nucleotide sequence ID" value="NZ_QMDY01000002.1"/>
</dbReference>
<dbReference type="SUPFAM" id="SSF51126">
    <property type="entry name" value="Pectin lyase-like"/>
    <property type="match status" value="2"/>
</dbReference>
<dbReference type="Gene3D" id="2.160.20.10">
    <property type="entry name" value="Single-stranded right-handed beta-helix, Pectin lyase-like"/>
    <property type="match status" value="2"/>
</dbReference>
<dbReference type="AlphaFoldDB" id="A0A5N5UMD9"/>
<evidence type="ECO:0000259" key="1">
    <source>
        <dbReference type="Pfam" id="PF13229"/>
    </source>
</evidence>
<evidence type="ECO:0000313" key="2">
    <source>
        <dbReference type="EMBL" id="KAB7519474.1"/>
    </source>
</evidence>
<proteinExistence type="predicted"/>
<reference evidence="2 3" key="1">
    <citation type="submission" date="2019-10" db="EMBL/GenBank/DDBJ databases">
        <title>Unraveling microbial dark matter from salterns through culturing: the case of the genus Halosegnis.</title>
        <authorList>
            <person name="Duran-Viseras A."/>
            <person name="Andrei A.-S."/>
            <person name="Vera-Gargallo B."/>
            <person name="Ghai R."/>
            <person name="Sanchez-Porro C."/>
            <person name="Ventosa A."/>
        </authorList>
    </citation>
    <scope>NUCLEOTIDE SEQUENCE [LARGE SCALE GENOMIC DNA]</scope>
    <source>
        <strain evidence="2 3">F19-13</strain>
    </source>
</reference>
<dbReference type="SMART" id="SM00710">
    <property type="entry name" value="PbH1"/>
    <property type="match status" value="8"/>
</dbReference>